<dbReference type="EMBL" id="CP003380">
    <property type="protein sequence ID" value="AFJ01802.1"/>
    <property type="molecule type" value="Genomic_DNA"/>
</dbReference>
<dbReference type="KEGG" id="mec:Q7C_631"/>
<dbReference type="HOGENOM" id="CLU_101353_0_0_6"/>
<sequence length="173" mass="19863">MSDRNLDDKLSAAYDRMMARIHQFINDSEHQTMPSLQQRIQLAKERAIELKELSGEEAEQIALWLERDMHDAVGYLQDSGEDFATWLQFDLQQVESRFLALFASVADKTRLELNQLAQQAIRAETYHTGEVTSIGTLYCVSCGGKMQFRQTARIPPCPRCHQTRFTRQPQPAS</sequence>
<evidence type="ECO:0000313" key="1">
    <source>
        <dbReference type="EMBL" id="AFJ01802.1"/>
    </source>
</evidence>
<dbReference type="Proteomes" id="UP000009145">
    <property type="component" value="Chromosome"/>
</dbReference>
<dbReference type="Pfam" id="PF07295">
    <property type="entry name" value="DUF1451"/>
    <property type="match status" value="1"/>
</dbReference>
<dbReference type="RefSeq" id="WP_014703223.1">
    <property type="nucleotide sequence ID" value="NC_017856.1"/>
</dbReference>
<dbReference type="STRING" id="754477.Q7C_631"/>
<dbReference type="eggNOG" id="COG2888">
    <property type="taxonomic scope" value="Bacteria"/>
</dbReference>
<dbReference type="PATRIC" id="fig|754477.3.peg.623"/>
<dbReference type="AlphaFoldDB" id="I1YFV9"/>
<accession>I1YFV9</accession>
<reference evidence="1 2" key="1">
    <citation type="journal article" date="2012" name="J. Bacteriol.">
        <title>Complete genome sequences of Methylophaga sp. strain JAM1 and Methylophaga sp. strain JAM7.</title>
        <authorList>
            <person name="Villeneuve C."/>
            <person name="Martineau C."/>
            <person name="Mauffrey F."/>
            <person name="Villemur R."/>
        </authorList>
    </citation>
    <scope>NUCLEOTIDE SEQUENCE [LARGE SCALE GENOMIC DNA]</scope>
    <source>
        <strain evidence="1 2">JAM7</strain>
    </source>
</reference>
<dbReference type="OrthoDB" id="3174978at2"/>
<evidence type="ECO:0000313" key="2">
    <source>
        <dbReference type="Proteomes" id="UP000009145"/>
    </source>
</evidence>
<name>I1YFV9_METFJ</name>
<gene>
    <name evidence="1" type="ordered locus">Q7C_631</name>
</gene>
<keyword evidence="2" id="KW-1185">Reference proteome</keyword>
<organism evidence="1 2">
    <name type="scientific">Methylophaga frappieri (strain ATCC BAA-2434 / DSM 25690 / JAM7)</name>
    <dbReference type="NCBI Taxonomy" id="754477"/>
    <lineage>
        <taxon>Bacteria</taxon>
        <taxon>Pseudomonadati</taxon>
        <taxon>Pseudomonadota</taxon>
        <taxon>Gammaproteobacteria</taxon>
        <taxon>Thiotrichales</taxon>
        <taxon>Piscirickettsiaceae</taxon>
        <taxon>Methylophaga</taxon>
    </lineage>
</organism>
<protein>
    <recommendedName>
        <fullName evidence="3">Zinc ribbon-containing protein</fullName>
    </recommendedName>
</protein>
<evidence type="ECO:0008006" key="3">
    <source>
        <dbReference type="Google" id="ProtNLM"/>
    </source>
</evidence>
<dbReference type="InterPro" id="IPR009912">
    <property type="entry name" value="DUF1451"/>
</dbReference>
<proteinExistence type="predicted"/>